<dbReference type="EMBL" id="FMBI01000028">
    <property type="protein sequence ID" value="SCC30380.1"/>
    <property type="molecule type" value="Genomic_DNA"/>
</dbReference>
<proteinExistence type="predicted"/>
<sequence>MILSNYTLTFEISHAVICLHEERKIAVQATDPFVGENLILIVKPLFGQGIK</sequence>
<dbReference type="Proteomes" id="UP000195991">
    <property type="component" value="Unassembled WGS sequence"/>
</dbReference>
<evidence type="ECO:0000313" key="1">
    <source>
        <dbReference type="EMBL" id="SCC30380.1"/>
    </source>
</evidence>
<gene>
    <name evidence="1" type="ORF">BTT61001_02400</name>
</gene>
<protein>
    <submittedName>
        <fullName evidence="1">Uncharacterized protein</fullName>
    </submittedName>
</protein>
<dbReference type="AlphaFoldDB" id="A0A1C4DGQ6"/>
<accession>A0A1C4DGQ6</accession>
<evidence type="ECO:0000313" key="2">
    <source>
        <dbReference type="Proteomes" id="UP000195991"/>
    </source>
</evidence>
<reference evidence="1 2" key="1">
    <citation type="submission" date="2016-08" db="EMBL/GenBank/DDBJ databases">
        <authorList>
            <person name="Seilhamer J.J."/>
        </authorList>
    </citation>
    <scope>NUCLEOTIDE SEQUENCE [LARGE SCALE GENOMIC DNA]</scope>
    <source>
        <strain evidence="1 2">IEBC_T61001</strain>
    </source>
</reference>
<organism evidence="1 2">
    <name type="scientific">Bacillus thuringiensis</name>
    <dbReference type="NCBI Taxonomy" id="1428"/>
    <lineage>
        <taxon>Bacteria</taxon>
        <taxon>Bacillati</taxon>
        <taxon>Bacillota</taxon>
        <taxon>Bacilli</taxon>
        <taxon>Bacillales</taxon>
        <taxon>Bacillaceae</taxon>
        <taxon>Bacillus</taxon>
        <taxon>Bacillus cereus group</taxon>
    </lineage>
</organism>
<name>A0A1C4DGQ6_BACTU</name>